<dbReference type="Pfam" id="PF13478">
    <property type="entry name" value="XdhC_C"/>
    <property type="match status" value="1"/>
</dbReference>
<keyword evidence="4" id="KW-1185">Reference proteome</keyword>
<dbReference type="OrthoDB" id="61481at2"/>
<name>A0A4R3NV68_9HYPH</name>
<dbReference type="NCBIfam" id="TIGR02964">
    <property type="entry name" value="xanthine_xdhC"/>
    <property type="match status" value="1"/>
</dbReference>
<reference evidence="3 4" key="1">
    <citation type="submission" date="2019-03" db="EMBL/GenBank/DDBJ databases">
        <title>Freshwater and sediment microbial communities from various areas in North America, analyzing microbe dynamics in response to fracking.</title>
        <authorList>
            <person name="Lamendella R."/>
        </authorList>
    </citation>
    <scope>NUCLEOTIDE SEQUENCE [LARGE SCALE GENOMIC DNA]</scope>
    <source>
        <strain evidence="3 4">175.2</strain>
    </source>
</reference>
<dbReference type="PANTHER" id="PTHR30388">
    <property type="entry name" value="ALDEHYDE OXIDOREDUCTASE MOLYBDENUM COFACTOR ASSEMBLY PROTEIN"/>
    <property type="match status" value="1"/>
</dbReference>
<comment type="caution">
    <text evidence="3">The sequence shown here is derived from an EMBL/GenBank/DDBJ whole genome shotgun (WGS) entry which is preliminary data.</text>
</comment>
<dbReference type="RefSeq" id="WP_132309408.1">
    <property type="nucleotide sequence ID" value="NZ_SMAR01000005.1"/>
</dbReference>
<dbReference type="AlphaFoldDB" id="A0A4R3NV68"/>
<sequence length="282" mass="30075">MNEANAFKRWMDDHRHAVIATISSVKGSTPREAGAFIAVAEKTTFGTIGGGQLEYLAIDHARQLLAGKTGQTRLDIPLGPDIGQCCGGRTVIDFAYADDMAVNARLKMMQRQAAAAPTVAVFGGGHVGKALCQALAPLPFNVRLIETRNEALTGIPAGITTKLTPMPEAEITNLPAGSAVVILTHDHALDFLIAMESLKRDALCYCGMIGSRTKRATFHRYAKENGISEEQLTRLTMPIGSSDARDKRPPVIAALVAAELLHAIHAANAAKTGSLHEHKANH</sequence>
<feature type="domain" description="XdhC- CoxI" evidence="1">
    <location>
        <begin position="10"/>
        <end position="72"/>
    </location>
</feature>
<dbReference type="InterPro" id="IPR036291">
    <property type="entry name" value="NAD(P)-bd_dom_sf"/>
</dbReference>
<dbReference type="InterPro" id="IPR003777">
    <property type="entry name" value="XdhC_CoxI"/>
</dbReference>
<gene>
    <name evidence="3" type="ORF">EDC90_1005168</name>
</gene>
<feature type="domain" description="XdhC Rossmann" evidence="2">
    <location>
        <begin position="119"/>
        <end position="260"/>
    </location>
</feature>
<organism evidence="3 4">
    <name type="scientific">Martelella mediterranea</name>
    <dbReference type="NCBI Taxonomy" id="293089"/>
    <lineage>
        <taxon>Bacteria</taxon>
        <taxon>Pseudomonadati</taxon>
        <taxon>Pseudomonadota</taxon>
        <taxon>Alphaproteobacteria</taxon>
        <taxon>Hyphomicrobiales</taxon>
        <taxon>Aurantimonadaceae</taxon>
        <taxon>Martelella</taxon>
    </lineage>
</organism>
<evidence type="ECO:0000313" key="3">
    <source>
        <dbReference type="EMBL" id="TCT42153.1"/>
    </source>
</evidence>
<evidence type="ECO:0000259" key="1">
    <source>
        <dbReference type="Pfam" id="PF02625"/>
    </source>
</evidence>
<dbReference type="Proteomes" id="UP000295097">
    <property type="component" value="Unassembled WGS sequence"/>
</dbReference>
<proteinExistence type="predicted"/>
<accession>A0A4R3NV68</accession>
<evidence type="ECO:0000259" key="2">
    <source>
        <dbReference type="Pfam" id="PF13478"/>
    </source>
</evidence>
<dbReference type="InterPro" id="IPR027051">
    <property type="entry name" value="XdhC_Rossmann_dom"/>
</dbReference>
<protein>
    <submittedName>
        <fullName evidence="3">Molybdenum cofactor sulfurylase</fullName>
    </submittedName>
</protein>
<dbReference type="EMBL" id="SMAR01000005">
    <property type="protein sequence ID" value="TCT42153.1"/>
    <property type="molecule type" value="Genomic_DNA"/>
</dbReference>
<dbReference type="InterPro" id="IPR014308">
    <property type="entry name" value="Xanthine_DH_XdhC"/>
</dbReference>
<evidence type="ECO:0000313" key="4">
    <source>
        <dbReference type="Proteomes" id="UP000295097"/>
    </source>
</evidence>
<dbReference type="Pfam" id="PF02625">
    <property type="entry name" value="XdhC_CoxI"/>
    <property type="match status" value="1"/>
</dbReference>
<dbReference type="PANTHER" id="PTHR30388:SF6">
    <property type="entry name" value="XANTHINE DEHYDROGENASE SUBUNIT A-RELATED"/>
    <property type="match status" value="1"/>
</dbReference>
<dbReference type="SUPFAM" id="SSF51735">
    <property type="entry name" value="NAD(P)-binding Rossmann-fold domains"/>
    <property type="match status" value="1"/>
</dbReference>
<dbReference type="Gene3D" id="3.40.50.720">
    <property type="entry name" value="NAD(P)-binding Rossmann-like Domain"/>
    <property type="match status" value="1"/>
</dbReference>
<dbReference type="InterPro" id="IPR052698">
    <property type="entry name" value="MoCofactor_Util/Proc"/>
</dbReference>